<reference evidence="1 2" key="1">
    <citation type="submission" date="2024-04" db="EMBL/GenBank/DDBJ databases">
        <title>Tritrichomonas musculus Genome.</title>
        <authorList>
            <person name="Alves-Ferreira E."/>
            <person name="Grigg M."/>
            <person name="Lorenzi H."/>
            <person name="Galac M."/>
        </authorList>
    </citation>
    <scope>NUCLEOTIDE SEQUENCE [LARGE SCALE GENOMIC DNA]</scope>
    <source>
        <strain evidence="1 2">EAF2021</strain>
    </source>
</reference>
<dbReference type="SUPFAM" id="SSF48371">
    <property type="entry name" value="ARM repeat"/>
    <property type="match status" value="1"/>
</dbReference>
<evidence type="ECO:0000313" key="1">
    <source>
        <dbReference type="EMBL" id="KAK8881755.1"/>
    </source>
</evidence>
<evidence type="ECO:0000313" key="2">
    <source>
        <dbReference type="Proteomes" id="UP001470230"/>
    </source>
</evidence>
<name>A0ABR2JSI9_9EUKA</name>
<dbReference type="Proteomes" id="UP001470230">
    <property type="component" value="Unassembled WGS sequence"/>
</dbReference>
<organism evidence="1 2">
    <name type="scientific">Tritrichomonas musculus</name>
    <dbReference type="NCBI Taxonomy" id="1915356"/>
    <lineage>
        <taxon>Eukaryota</taxon>
        <taxon>Metamonada</taxon>
        <taxon>Parabasalia</taxon>
        <taxon>Tritrichomonadida</taxon>
        <taxon>Tritrichomonadidae</taxon>
        <taxon>Tritrichomonas</taxon>
    </lineage>
</organism>
<dbReference type="EMBL" id="JAPFFF010000009">
    <property type="protein sequence ID" value="KAK8881755.1"/>
    <property type="molecule type" value="Genomic_DNA"/>
</dbReference>
<accession>A0ABR2JSI9</accession>
<comment type="caution">
    <text evidence="1">The sequence shown here is derived from an EMBL/GenBank/DDBJ whole genome shotgun (WGS) entry which is preliminary data.</text>
</comment>
<protein>
    <submittedName>
        <fullName evidence="1">Uncharacterized protein</fullName>
    </submittedName>
</protein>
<dbReference type="InterPro" id="IPR011989">
    <property type="entry name" value="ARM-like"/>
</dbReference>
<dbReference type="Gene3D" id="1.25.10.10">
    <property type="entry name" value="Leucine-rich Repeat Variant"/>
    <property type="match status" value="1"/>
</dbReference>
<sequence>MDIYSISRHNPFFNDYQNILLVDFLPNNKSSLPPDAQNQLEIILNSLDSSAPMINELLINLSQLINHYGHSIHPYISSLDISNLISLLDFPNLQEITISILWSCSSLSSDIIGYFFEADSFIQKIIFIFLSNISIDTKLTIIKIINECLSQYPQLTSILTNADFFNKVIPYCEMSNDFITISSIFLFHCQITEGFVKSALPIMLYIITNSNDYYSISRILFVLSKSNGYNNLENTINQFILSNYLPQLKNFLDNETEIFLIDASITMIYSLVMTSDVETARIIYSTEILHSVFNWLTQLTIKSNSIENNNLSSLILSFLNILLEHSISDDNLLSTFVKILLKSNFINFCKLSTYILCEKAIFLVLNTVTSFLRGYQTKKLLSEEFLEILIKFFETTDEHYQIKICQQLHLALLYYKNDSDLCNRITTMWMENDVCYDFCSDLMEDDFIIEKS</sequence>
<dbReference type="InterPro" id="IPR016024">
    <property type="entry name" value="ARM-type_fold"/>
</dbReference>
<keyword evidence="2" id="KW-1185">Reference proteome</keyword>
<proteinExistence type="predicted"/>
<gene>
    <name evidence="1" type="ORF">M9Y10_044391</name>
</gene>